<organism evidence="9">
    <name type="scientific">Photinus pyralis</name>
    <name type="common">Common eastern firefly</name>
    <name type="synonym">Lampyris pyralis</name>
    <dbReference type="NCBI Taxonomy" id="7054"/>
    <lineage>
        <taxon>Eukaryota</taxon>
        <taxon>Metazoa</taxon>
        <taxon>Ecdysozoa</taxon>
        <taxon>Arthropoda</taxon>
        <taxon>Hexapoda</taxon>
        <taxon>Insecta</taxon>
        <taxon>Pterygota</taxon>
        <taxon>Neoptera</taxon>
        <taxon>Endopterygota</taxon>
        <taxon>Coleoptera</taxon>
        <taxon>Polyphaga</taxon>
        <taxon>Elateriformia</taxon>
        <taxon>Elateroidea</taxon>
        <taxon>Lampyridae</taxon>
        <taxon>Lampyrinae</taxon>
        <taxon>Photinus</taxon>
    </lineage>
</organism>
<comment type="similarity">
    <text evidence="2">Belongs to the DUOXA family.</text>
</comment>
<keyword evidence="3 8" id="KW-0812">Transmembrane</keyword>
<evidence type="ECO:0000256" key="8">
    <source>
        <dbReference type="SAM" id="Phobius"/>
    </source>
</evidence>
<comment type="subcellular location">
    <subcellularLocation>
        <location evidence="1">Membrane</location>
        <topology evidence="1">Multi-pass membrane protein</topology>
    </subcellularLocation>
</comment>
<feature type="compositionally biased region" description="Polar residues" evidence="7">
    <location>
        <begin position="390"/>
        <end position="404"/>
    </location>
</feature>
<feature type="transmembrane region" description="Helical" evidence="8">
    <location>
        <begin position="265"/>
        <end position="291"/>
    </location>
</feature>
<dbReference type="EMBL" id="GEZM01042236">
    <property type="protein sequence ID" value="JAV80033.1"/>
    <property type="molecule type" value="Transcribed_RNA"/>
</dbReference>
<feature type="transmembrane region" description="Helical" evidence="8">
    <location>
        <begin position="29"/>
        <end position="48"/>
    </location>
</feature>
<dbReference type="Pfam" id="PF10204">
    <property type="entry name" value="DuoxA"/>
    <property type="match status" value="1"/>
</dbReference>
<dbReference type="GO" id="GO:0005789">
    <property type="term" value="C:endoplasmic reticulum membrane"/>
    <property type="evidence" value="ECO:0007669"/>
    <property type="project" value="InterPro"/>
</dbReference>
<evidence type="ECO:0000256" key="4">
    <source>
        <dbReference type="ARBA" id="ARBA00022989"/>
    </source>
</evidence>
<evidence type="ECO:0000256" key="5">
    <source>
        <dbReference type="ARBA" id="ARBA00023136"/>
    </source>
</evidence>
<keyword evidence="5 8" id="KW-0472">Membrane</keyword>
<name>A0A1Y1M2Q4_PHOPY</name>
<evidence type="ECO:0000256" key="1">
    <source>
        <dbReference type="ARBA" id="ARBA00004141"/>
    </source>
</evidence>
<dbReference type="PANTHER" id="PTHR31158">
    <property type="entry name" value="DUAL OXIDASE 2"/>
    <property type="match status" value="1"/>
</dbReference>
<reference evidence="9" key="1">
    <citation type="journal article" date="2016" name="Sci. Rep.">
        <title>Molecular characterization of firefly nuptial gifts: a multi-omics approach sheds light on postcopulatory sexual selection.</title>
        <authorList>
            <person name="Al-Wathiqui N."/>
            <person name="Fallon T.R."/>
            <person name="South A."/>
            <person name="Weng J.K."/>
            <person name="Lewis S.M."/>
        </authorList>
    </citation>
    <scope>NUCLEOTIDE SEQUENCE</scope>
</reference>
<keyword evidence="4 8" id="KW-1133">Transmembrane helix</keyword>
<keyword evidence="6" id="KW-0325">Glycoprotein</keyword>
<accession>A0A1Y1M2Q4</accession>
<dbReference type="AlphaFoldDB" id="A0A1Y1M2Q4"/>
<evidence type="ECO:0000256" key="2">
    <source>
        <dbReference type="ARBA" id="ARBA00009816"/>
    </source>
</evidence>
<proteinExistence type="inferred from homology"/>
<feature type="transmembrane region" description="Helical" evidence="8">
    <location>
        <begin position="224"/>
        <end position="245"/>
    </location>
</feature>
<evidence type="ECO:0008006" key="10">
    <source>
        <dbReference type="Google" id="ProtNLM"/>
    </source>
</evidence>
<protein>
    <recommendedName>
        <fullName evidence="10">Dual oxidase maturation factor 1</fullName>
    </recommendedName>
</protein>
<feature type="region of interest" description="Disordered" evidence="7">
    <location>
        <begin position="390"/>
        <end position="418"/>
    </location>
</feature>
<dbReference type="GO" id="GO:0015031">
    <property type="term" value="P:protein transport"/>
    <property type="evidence" value="ECO:0007669"/>
    <property type="project" value="InterPro"/>
</dbReference>
<dbReference type="InterPro" id="IPR018469">
    <property type="entry name" value="Dual_oxidase_maturation_fac"/>
</dbReference>
<dbReference type="EMBL" id="GEZM01042240">
    <property type="protein sequence ID" value="JAV80029.1"/>
    <property type="molecule type" value="Transcribed_RNA"/>
</dbReference>
<feature type="transmembrane region" description="Helical" evidence="8">
    <location>
        <begin position="60"/>
        <end position="82"/>
    </location>
</feature>
<evidence type="ECO:0000256" key="6">
    <source>
        <dbReference type="ARBA" id="ARBA00023180"/>
    </source>
</evidence>
<sequence length="418" mass="47107">MRGWFDAFRYDGGPTLYNFNNRTAVTGDVTLITFLAIFCTLYVAFLIVFPGIRKERFTTFFFVTLSLFVGGTIVVTMVGSAWHVGCTAISSTYRAFSKEKINASLGVHIGLRHVNVTLHGNSSYEIDFNEQFMWLTSDKMGTTFKEAIKRGLPFPILTVAEYFSLGQEGLSWGGQYRAAGYFGSVMLWFVQMLSWSVYISTFRASLVTWLLMNLMILVVPRYGALLMTFCGILLLATACGYFGMLPEAPLIIHLEGSAIYLHLGWCFWLVFIAGSVCLFTGVIITIIEIVYPHSFSTILEVNYDTPYDRHIIIEDSHGKRFQKKRSSNNSKLEEPTGFSSRILRRLSSKTRESEKQGIDSPAFELSTPKSSWRYPYQIGEETATCHRNFLNGSSSNVSPIQKSISRLKPSKAPDDGLW</sequence>
<evidence type="ECO:0000256" key="7">
    <source>
        <dbReference type="SAM" id="MobiDB-lite"/>
    </source>
</evidence>
<evidence type="ECO:0000256" key="3">
    <source>
        <dbReference type="ARBA" id="ARBA00022692"/>
    </source>
</evidence>
<dbReference type="PANTHER" id="PTHR31158:SF10">
    <property type="entry name" value="LD27791P"/>
    <property type="match status" value="1"/>
</dbReference>
<evidence type="ECO:0000313" key="9">
    <source>
        <dbReference type="EMBL" id="JAV80029.1"/>
    </source>
</evidence>